<dbReference type="InterPro" id="IPR036186">
    <property type="entry name" value="Serpin_sf"/>
</dbReference>
<organism evidence="3 4">
    <name type="scientific">Tritrichomonas musculus</name>
    <dbReference type="NCBI Taxonomy" id="1915356"/>
    <lineage>
        <taxon>Eukaryota</taxon>
        <taxon>Metamonada</taxon>
        <taxon>Parabasalia</taxon>
        <taxon>Tritrichomonadida</taxon>
        <taxon>Tritrichomonadidae</taxon>
        <taxon>Tritrichomonas</taxon>
    </lineage>
</organism>
<dbReference type="SUPFAM" id="SSF56574">
    <property type="entry name" value="Serpins"/>
    <property type="match status" value="1"/>
</dbReference>
<dbReference type="InterPro" id="IPR042178">
    <property type="entry name" value="Serpin_sf_1"/>
</dbReference>
<evidence type="ECO:0000313" key="4">
    <source>
        <dbReference type="Proteomes" id="UP001470230"/>
    </source>
</evidence>
<dbReference type="InterPro" id="IPR000215">
    <property type="entry name" value="Serpin_fam"/>
</dbReference>
<dbReference type="PANTHER" id="PTHR11461">
    <property type="entry name" value="SERINE PROTEASE INHIBITOR, SERPIN"/>
    <property type="match status" value="1"/>
</dbReference>
<dbReference type="Pfam" id="PF00079">
    <property type="entry name" value="Serpin"/>
    <property type="match status" value="1"/>
</dbReference>
<dbReference type="Gene3D" id="2.30.39.10">
    <property type="entry name" value="Alpha-1-antitrypsin, domain 1"/>
    <property type="match status" value="1"/>
</dbReference>
<evidence type="ECO:0000313" key="3">
    <source>
        <dbReference type="EMBL" id="KAK8899668.1"/>
    </source>
</evidence>
<proteinExistence type="inferred from homology"/>
<sequence length="374" mass="43515">MNDFFLKFEFDIIHLFHNQYFYNIQQKELLVSPYSIGICLSYIANLVNSDKIRHDIIKSFHCNDNTQFSQFMERVKSIESQVETEYNQDILKTANILFTDISLNDLSEHEIGYLPDIVNFSIMCSTSSMINRTVKKRTSGRISGLINPFINCSRSSFVMSSISLFECEWDSYYKKRFTIANRTFHGFESKKIVPMIQLNSEEVLFSCDKTCFAIDLPFSKDEFSLFAIMPKKKSFRAFNKMINGLNQKKFSYLLNSTKLTRMNVIIPKFTIETDSFNIINLMERMGIENDLVFTSDRHMHQLCQKCCFSLTENGAIPIIEHNLEESYSASKNKKVKSGKYSFKRPFIFFVVRHNPDIILLSGIIAMPICKILND</sequence>
<dbReference type="InterPro" id="IPR042185">
    <property type="entry name" value="Serpin_sf_2"/>
</dbReference>
<comment type="caution">
    <text evidence="3">The sequence shown here is derived from an EMBL/GenBank/DDBJ whole genome shotgun (WGS) entry which is preliminary data.</text>
</comment>
<dbReference type="InterPro" id="IPR023796">
    <property type="entry name" value="Serpin_dom"/>
</dbReference>
<dbReference type="Proteomes" id="UP001470230">
    <property type="component" value="Unassembled WGS sequence"/>
</dbReference>
<gene>
    <name evidence="3" type="ORF">M9Y10_001990</name>
</gene>
<evidence type="ECO:0000256" key="1">
    <source>
        <dbReference type="RuleBase" id="RU000411"/>
    </source>
</evidence>
<feature type="domain" description="Serpin" evidence="2">
    <location>
        <begin position="13"/>
        <end position="367"/>
    </location>
</feature>
<protein>
    <recommendedName>
        <fullName evidence="2">Serpin domain-containing protein</fullName>
    </recommendedName>
</protein>
<dbReference type="Gene3D" id="3.30.497.10">
    <property type="entry name" value="Antithrombin, subunit I, domain 2"/>
    <property type="match status" value="1"/>
</dbReference>
<dbReference type="PANTHER" id="PTHR11461:SF372">
    <property type="entry name" value="ACCESSORY GLAND PROTEIN ACP76A-RELATED"/>
    <property type="match status" value="1"/>
</dbReference>
<accession>A0ABR2L8K7</accession>
<name>A0ABR2L8K7_9EUKA</name>
<comment type="similarity">
    <text evidence="1">Belongs to the serpin family.</text>
</comment>
<dbReference type="EMBL" id="JAPFFF010000001">
    <property type="protein sequence ID" value="KAK8899668.1"/>
    <property type="molecule type" value="Genomic_DNA"/>
</dbReference>
<evidence type="ECO:0000259" key="2">
    <source>
        <dbReference type="SMART" id="SM00093"/>
    </source>
</evidence>
<reference evidence="3 4" key="1">
    <citation type="submission" date="2024-04" db="EMBL/GenBank/DDBJ databases">
        <title>Tritrichomonas musculus Genome.</title>
        <authorList>
            <person name="Alves-Ferreira E."/>
            <person name="Grigg M."/>
            <person name="Lorenzi H."/>
            <person name="Galac M."/>
        </authorList>
    </citation>
    <scope>NUCLEOTIDE SEQUENCE [LARGE SCALE GENOMIC DNA]</scope>
    <source>
        <strain evidence="3 4">EAF2021</strain>
    </source>
</reference>
<keyword evidence="4" id="KW-1185">Reference proteome</keyword>
<dbReference type="SMART" id="SM00093">
    <property type="entry name" value="SERPIN"/>
    <property type="match status" value="1"/>
</dbReference>